<organism evidence="4">
    <name type="scientific">Heterosigma akashiwo</name>
    <name type="common">Chromophytic alga</name>
    <name type="synonym">Heterosigma carterae</name>
    <dbReference type="NCBI Taxonomy" id="2829"/>
    <lineage>
        <taxon>Eukaryota</taxon>
        <taxon>Sar</taxon>
        <taxon>Stramenopiles</taxon>
        <taxon>Ochrophyta</taxon>
        <taxon>Raphidophyceae</taxon>
        <taxon>Chattonellales</taxon>
        <taxon>Chattonellaceae</taxon>
        <taxon>Heterosigma</taxon>
    </lineage>
</organism>
<keyword evidence="2" id="KW-0472">Membrane</keyword>
<dbReference type="InterPro" id="IPR026506">
    <property type="entry name" value="GDPGP"/>
</dbReference>
<sequence>MDGECTGLKACFVIIILLHCTLGIVSLWQVFSVSVVDYASKLQATSQQYGKCKGAPPDFKGGTPTYSSMGGIVRKGALGETVNLSKILQDQWLAKKRFTDVMKEDSENTLTEKVKGSKWEPFLVLNEGRGNKRNPLDVSEIRVVEPFPTEGFTFNAAAKDEFLLAYRPLNIKNLNILVDFYEDEKEDEETISRRLANMTESFWNNQARRLSRIIVKDAKTKAEEKVAERKAAREQLKAQRAASKKARARRHQKSQAQQVIQGRPGFQCRSLVGEKYLHAVYANARPFGRLCFLLLPFYGRDRPQVADGSALAVALHFMGALAARGGGGGVRLGFNSLGACASVNHLHFQVCAPR</sequence>
<reference evidence="4" key="1">
    <citation type="submission" date="2021-01" db="EMBL/GenBank/DDBJ databases">
        <authorList>
            <person name="Corre E."/>
            <person name="Pelletier E."/>
            <person name="Niang G."/>
            <person name="Scheremetjew M."/>
            <person name="Finn R."/>
            <person name="Kale V."/>
            <person name="Holt S."/>
            <person name="Cochrane G."/>
            <person name="Meng A."/>
            <person name="Brown T."/>
            <person name="Cohen L."/>
        </authorList>
    </citation>
    <scope>NUCLEOTIDE SEQUENCE</scope>
    <source>
        <strain evidence="4">CCMP3107</strain>
    </source>
</reference>
<dbReference type="Pfam" id="PF26217">
    <property type="entry name" value="GDPGP1_N"/>
    <property type="match status" value="1"/>
</dbReference>
<feature type="transmembrane region" description="Helical" evidence="2">
    <location>
        <begin position="12"/>
        <end position="31"/>
    </location>
</feature>
<feature type="domain" description="GDPGP1-like N-terminal" evidence="3">
    <location>
        <begin position="274"/>
        <end position="351"/>
    </location>
</feature>
<name>A0A6V2QQN2_HETAK</name>
<dbReference type="PANTHER" id="PTHR20884">
    <property type="entry name" value="GDP-D-GLUCOSE PHOSPHORYLASE 1"/>
    <property type="match status" value="1"/>
</dbReference>
<dbReference type="GO" id="GO:0006006">
    <property type="term" value="P:glucose metabolic process"/>
    <property type="evidence" value="ECO:0007669"/>
    <property type="project" value="TreeGrafter"/>
</dbReference>
<gene>
    <name evidence="4" type="ORF">HAKA00212_LOCUS17153</name>
</gene>
<accession>A0A6V2QQN2</accession>
<evidence type="ECO:0000256" key="2">
    <source>
        <dbReference type="SAM" id="Phobius"/>
    </source>
</evidence>
<proteinExistence type="predicted"/>
<dbReference type="GO" id="GO:0000166">
    <property type="term" value="F:nucleotide binding"/>
    <property type="evidence" value="ECO:0007669"/>
    <property type="project" value="UniProtKB-KW"/>
</dbReference>
<dbReference type="AlphaFoldDB" id="A0A6V2QQN2"/>
<evidence type="ECO:0000259" key="3">
    <source>
        <dbReference type="Pfam" id="PF26217"/>
    </source>
</evidence>
<dbReference type="GO" id="GO:0016787">
    <property type="term" value="F:hydrolase activity"/>
    <property type="evidence" value="ECO:0007669"/>
    <property type="project" value="UniProtKB-KW"/>
</dbReference>
<evidence type="ECO:0000313" key="4">
    <source>
        <dbReference type="EMBL" id="CAE0638371.1"/>
    </source>
</evidence>
<dbReference type="GO" id="GO:0005085">
    <property type="term" value="F:guanyl-nucleotide exchange factor activity"/>
    <property type="evidence" value="ECO:0007669"/>
    <property type="project" value="UniProtKB-KW"/>
</dbReference>
<keyword evidence="2" id="KW-0812">Transmembrane</keyword>
<dbReference type="InterPro" id="IPR058866">
    <property type="entry name" value="GDPGP1_N"/>
</dbReference>
<dbReference type="PANTHER" id="PTHR20884:SF8">
    <property type="entry name" value="GDP-D-GLUCOSE PHOSPHORYLASE 1"/>
    <property type="match status" value="1"/>
</dbReference>
<protein>
    <recommendedName>
        <fullName evidence="3">GDPGP1-like N-terminal domain-containing protein</fullName>
    </recommendedName>
</protein>
<keyword evidence="2" id="KW-1133">Transmembrane helix</keyword>
<evidence type="ECO:0000256" key="1">
    <source>
        <dbReference type="SAM" id="Coils"/>
    </source>
</evidence>
<feature type="coiled-coil region" evidence="1">
    <location>
        <begin position="215"/>
        <end position="249"/>
    </location>
</feature>
<dbReference type="GO" id="GO:0005737">
    <property type="term" value="C:cytoplasm"/>
    <property type="evidence" value="ECO:0007669"/>
    <property type="project" value="UniProtKB-SubCell"/>
</dbReference>
<dbReference type="EMBL" id="HBIU01037364">
    <property type="protein sequence ID" value="CAE0638371.1"/>
    <property type="molecule type" value="Transcribed_RNA"/>
</dbReference>
<dbReference type="GO" id="GO:0080048">
    <property type="term" value="F:GDP-D-glucose phosphorylase activity"/>
    <property type="evidence" value="ECO:0007669"/>
    <property type="project" value="UniProtKB-EC"/>
</dbReference>
<keyword evidence="1" id="KW-0175">Coiled coil</keyword>